<protein>
    <submittedName>
        <fullName evidence="2">HNH endonuclease</fullName>
    </submittedName>
</protein>
<dbReference type="GO" id="GO:0004519">
    <property type="term" value="F:endonuclease activity"/>
    <property type="evidence" value="ECO:0007669"/>
    <property type="project" value="UniProtKB-KW"/>
</dbReference>
<evidence type="ECO:0000313" key="2">
    <source>
        <dbReference type="EMBL" id="MFK7642593.1"/>
    </source>
</evidence>
<gene>
    <name evidence="2" type="ORF">ACI43T_08825</name>
</gene>
<dbReference type="InterPro" id="IPR003615">
    <property type="entry name" value="HNH_nuc"/>
</dbReference>
<dbReference type="InterPro" id="IPR002711">
    <property type="entry name" value="HNH"/>
</dbReference>
<organism evidence="2 3">
    <name type="scientific">Neisseria oralis</name>
    <dbReference type="NCBI Taxonomy" id="1107316"/>
    <lineage>
        <taxon>Bacteria</taxon>
        <taxon>Pseudomonadati</taxon>
        <taxon>Pseudomonadota</taxon>
        <taxon>Betaproteobacteria</taxon>
        <taxon>Neisseriales</taxon>
        <taxon>Neisseriaceae</taxon>
        <taxon>Neisseria</taxon>
    </lineage>
</organism>
<comment type="caution">
    <text evidence="2">The sequence shown here is derived from an EMBL/GenBank/DDBJ whole genome shotgun (WGS) entry which is preliminary data.</text>
</comment>
<reference evidence="2 3" key="1">
    <citation type="submission" date="2024-11" db="EMBL/GenBank/DDBJ databases">
        <authorList>
            <person name="Mikucki A.G."/>
            <person name="Kahler C.M."/>
        </authorList>
    </citation>
    <scope>NUCLEOTIDE SEQUENCE [LARGE SCALE GENOMIC DNA]</scope>
    <source>
        <strain evidence="2 3">EXNM717</strain>
    </source>
</reference>
<sequence length="84" mass="9815">MSVDASEAHERCWRCGYQTKLERCHIIPHLRGGADEPSNLVLLCKKCHLENPNVSDPEIMWDWLKAYRTSLYNTFGIIQGFEEY</sequence>
<accession>A0ABW8Q669</accession>
<feature type="domain" description="HNH nuclease" evidence="1">
    <location>
        <begin position="2"/>
        <end position="49"/>
    </location>
</feature>
<dbReference type="Proteomes" id="UP001621964">
    <property type="component" value="Unassembled WGS sequence"/>
</dbReference>
<dbReference type="Pfam" id="PF01844">
    <property type="entry name" value="HNH"/>
    <property type="match status" value="1"/>
</dbReference>
<dbReference type="CDD" id="cd00085">
    <property type="entry name" value="HNHc"/>
    <property type="match status" value="1"/>
</dbReference>
<proteinExistence type="predicted"/>
<dbReference type="RefSeq" id="WP_377080406.1">
    <property type="nucleotide sequence ID" value="NZ_JBJGEB010000008.1"/>
</dbReference>
<name>A0ABW8Q669_9NEIS</name>
<keyword evidence="2" id="KW-0378">Hydrolase</keyword>
<dbReference type="EMBL" id="JBJGEB010000008">
    <property type="protein sequence ID" value="MFK7642593.1"/>
    <property type="molecule type" value="Genomic_DNA"/>
</dbReference>
<keyword evidence="3" id="KW-1185">Reference proteome</keyword>
<keyword evidence="2" id="KW-0255">Endonuclease</keyword>
<dbReference type="SMART" id="SM00507">
    <property type="entry name" value="HNHc"/>
    <property type="match status" value="1"/>
</dbReference>
<evidence type="ECO:0000313" key="3">
    <source>
        <dbReference type="Proteomes" id="UP001621964"/>
    </source>
</evidence>
<keyword evidence="2" id="KW-0540">Nuclease</keyword>
<dbReference type="Gene3D" id="1.10.30.50">
    <property type="match status" value="1"/>
</dbReference>
<evidence type="ECO:0000259" key="1">
    <source>
        <dbReference type="SMART" id="SM00507"/>
    </source>
</evidence>